<accession>A0A4S2MYF3</accession>
<organism evidence="3 4">
    <name type="scientific">Ascodesmis nigricans</name>
    <dbReference type="NCBI Taxonomy" id="341454"/>
    <lineage>
        <taxon>Eukaryota</taxon>
        <taxon>Fungi</taxon>
        <taxon>Dikarya</taxon>
        <taxon>Ascomycota</taxon>
        <taxon>Pezizomycotina</taxon>
        <taxon>Pezizomycetes</taxon>
        <taxon>Pezizales</taxon>
        <taxon>Ascodesmidaceae</taxon>
        <taxon>Ascodesmis</taxon>
    </lineage>
</organism>
<keyword evidence="2" id="KW-0812">Transmembrane</keyword>
<feature type="region of interest" description="Disordered" evidence="1">
    <location>
        <begin position="85"/>
        <end position="118"/>
    </location>
</feature>
<feature type="compositionally biased region" description="Polar residues" evidence="1">
    <location>
        <begin position="88"/>
        <end position="99"/>
    </location>
</feature>
<evidence type="ECO:0000313" key="3">
    <source>
        <dbReference type="EMBL" id="TGZ81750.1"/>
    </source>
</evidence>
<dbReference type="AlphaFoldDB" id="A0A4S2MYF3"/>
<name>A0A4S2MYF3_9PEZI</name>
<feature type="transmembrane region" description="Helical" evidence="2">
    <location>
        <begin position="26"/>
        <end position="45"/>
    </location>
</feature>
<dbReference type="Proteomes" id="UP000298138">
    <property type="component" value="Unassembled WGS sequence"/>
</dbReference>
<dbReference type="EMBL" id="ML220118">
    <property type="protein sequence ID" value="TGZ81750.1"/>
    <property type="molecule type" value="Genomic_DNA"/>
</dbReference>
<proteinExistence type="predicted"/>
<gene>
    <name evidence="3" type="ORF">EX30DRAFT_254951</name>
</gene>
<feature type="region of interest" description="Disordered" evidence="1">
    <location>
        <begin position="168"/>
        <end position="190"/>
    </location>
</feature>
<reference evidence="3 4" key="1">
    <citation type="submission" date="2019-04" db="EMBL/GenBank/DDBJ databases">
        <title>Comparative genomics and transcriptomics to analyze fruiting body development in filamentous ascomycetes.</title>
        <authorList>
            <consortium name="DOE Joint Genome Institute"/>
            <person name="Lutkenhaus R."/>
            <person name="Traeger S."/>
            <person name="Breuer J."/>
            <person name="Kuo A."/>
            <person name="Lipzen A."/>
            <person name="Pangilinan J."/>
            <person name="Dilworth D."/>
            <person name="Sandor L."/>
            <person name="Poggeler S."/>
            <person name="Barry K."/>
            <person name="Grigoriev I.V."/>
            <person name="Nowrousian M."/>
        </authorList>
    </citation>
    <scope>NUCLEOTIDE SEQUENCE [LARGE SCALE GENOMIC DNA]</scope>
    <source>
        <strain evidence="3 4">CBS 389.68</strain>
    </source>
</reference>
<keyword evidence="2" id="KW-1133">Transmembrane helix</keyword>
<evidence type="ECO:0000313" key="4">
    <source>
        <dbReference type="Proteomes" id="UP000298138"/>
    </source>
</evidence>
<feature type="transmembrane region" description="Helical" evidence="2">
    <location>
        <begin position="52"/>
        <end position="74"/>
    </location>
</feature>
<dbReference type="InParanoid" id="A0A4S2MYF3"/>
<sequence>MSSPQHLRRATTRVFGVSRRDFPWHYIAQQVLVVGLIWVVFLLVLKLLCPRLTILNGFHGGFILLVTFPVVIYWPHLCGFFSQAEGPSPSSFRPATISSSKRRSSTPPQHFPSPPTYSRLTFQLPSLPTTTVPLTTRMPFNQLFLFSRPSSSLLSIIIPIFAVTQQPTPSLQTRTEMPPTPAVQKVNNYR</sequence>
<keyword evidence="2" id="KW-0472">Membrane</keyword>
<evidence type="ECO:0000256" key="2">
    <source>
        <dbReference type="SAM" id="Phobius"/>
    </source>
</evidence>
<evidence type="ECO:0000256" key="1">
    <source>
        <dbReference type="SAM" id="MobiDB-lite"/>
    </source>
</evidence>
<protein>
    <submittedName>
        <fullName evidence="3">Uncharacterized protein</fullName>
    </submittedName>
</protein>
<keyword evidence="4" id="KW-1185">Reference proteome</keyword>